<dbReference type="InterPro" id="IPR001155">
    <property type="entry name" value="OxRdtase_FMN_N"/>
</dbReference>
<dbReference type="PANTHER" id="PTHR43303">
    <property type="entry name" value="NADPH DEHYDROGENASE C23G7.10C-RELATED"/>
    <property type="match status" value="1"/>
</dbReference>
<keyword evidence="2" id="KW-0285">Flavoprotein</keyword>
<protein>
    <submittedName>
        <fullName evidence="7">NADH:flavin oxidoreductase</fullName>
    </submittedName>
</protein>
<dbReference type="GO" id="GO:0050661">
    <property type="term" value="F:NADP binding"/>
    <property type="evidence" value="ECO:0007669"/>
    <property type="project" value="InterPro"/>
</dbReference>
<evidence type="ECO:0000256" key="3">
    <source>
        <dbReference type="ARBA" id="ARBA00022643"/>
    </source>
</evidence>
<dbReference type="AlphaFoldDB" id="A0A7S6WN31"/>
<keyword evidence="4" id="KW-0521">NADP</keyword>
<dbReference type="Pfam" id="PF00724">
    <property type="entry name" value="Oxidored_FMN"/>
    <property type="match status" value="1"/>
</dbReference>
<evidence type="ECO:0000313" key="7">
    <source>
        <dbReference type="EMBL" id="QOW60190.1"/>
    </source>
</evidence>
<dbReference type="EMBL" id="CP061839">
    <property type="protein sequence ID" value="QOW60190.1"/>
    <property type="molecule type" value="Genomic_DNA"/>
</dbReference>
<evidence type="ECO:0000256" key="5">
    <source>
        <dbReference type="ARBA" id="ARBA00023002"/>
    </source>
</evidence>
<evidence type="ECO:0000256" key="2">
    <source>
        <dbReference type="ARBA" id="ARBA00022630"/>
    </source>
</evidence>
<evidence type="ECO:0000259" key="6">
    <source>
        <dbReference type="Pfam" id="PF00724"/>
    </source>
</evidence>
<dbReference type="GO" id="GO:0003959">
    <property type="term" value="F:NADPH dehydrogenase activity"/>
    <property type="evidence" value="ECO:0007669"/>
    <property type="project" value="InterPro"/>
</dbReference>
<evidence type="ECO:0000256" key="1">
    <source>
        <dbReference type="ARBA" id="ARBA00001917"/>
    </source>
</evidence>
<evidence type="ECO:0000256" key="4">
    <source>
        <dbReference type="ARBA" id="ARBA00022857"/>
    </source>
</evidence>
<dbReference type="SUPFAM" id="SSF51395">
    <property type="entry name" value="FMN-linked oxidoreductases"/>
    <property type="match status" value="1"/>
</dbReference>
<dbReference type="GO" id="GO:0010181">
    <property type="term" value="F:FMN binding"/>
    <property type="evidence" value="ECO:0007669"/>
    <property type="project" value="InterPro"/>
</dbReference>
<keyword evidence="3" id="KW-0288">FMN</keyword>
<dbReference type="InterPro" id="IPR013785">
    <property type="entry name" value="Aldolase_TIM"/>
</dbReference>
<sequence length="332" mass="36624">MLINQPLEINRKILRNRIVMPPMATGKAVYGMPSETQIDYYKERAKATAMIIVEHEYVSPEGMASKGQLSMADDSVIKGYKKLTETVHEEGAMILAQISHAGGVARDTEDIPIAPSQIVARANMPTPKEMTKEDINRLIYAFTDAAVRAQKAGFDGVEIHAAHGYLLNQFYSPLTNHRTDEYTGSTMEGRTRFHIEIIKSMRKAVGNNFIVALRFGACDYMEGGSEIKDIPAAAHIFEQNGIDFLDISGGHCVYTVKGKTEPGWFAELSKPAKQAVKIPVMLTGGIKTGEDAENLLKEHAADLIGVGRSMMQDAKWTQKALAELHWISDILT</sequence>
<accession>A0A7S6WN31</accession>
<feature type="domain" description="NADH:flavin oxidoreductase/NADH oxidase N-terminal" evidence="6">
    <location>
        <begin position="5"/>
        <end position="321"/>
    </location>
</feature>
<name>A0A7S6WN31_9SPIR</name>
<organism evidence="7 8">
    <name type="scientific">Treponema pedis</name>
    <dbReference type="NCBI Taxonomy" id="409322"/>
    <lineage>
        <taxon>Bacteria</taxon>
        <taxon>Pseudomonadati</taxon>
        <taxon>Spirochaetota</taxon>
        <taxon>Spirochaetia</taxon>
        <taxon>Spirochaetales</taxon>
        <taxon>Treponemataceae</taxon>
        <taxon>Treponema</taxon>
    </lineage>
</organism>
<comment type="cofactor">
    <cofactor evidence="1">
        <name>FMN</name>
        <dbReference type="ChEBI" id="CHEBI:58210"/>
    </cofactor>
</comment>
<dbReference type="Proteomes" id="UP000593915">
    <property type="component" value="Chromosome"/>
</dbReference>
<gene>
    <name evidence="7" type="ORF">IFE08_10140</name>
</gene>
<dbReference type="RefSeq" id="WP_194075783.1">
    <property type="nucleotide sequence ID" value="NZ_CP061839.1"/>
</dbReference>
<evidence type="ECO:0000313" key="8">
    <source>
        <dbReference type="Proteomes" id="UP000593915"/>
    </source>
</evidence>
<proteinExistence type="predicted"/>
<dbReference type="Gene3D" id="3.20.20.70">
    <property type="entry name" value="Aldolase class I"/>
    <property type="match status" value="1"/>
</dbReference>
<reference evidence="7 8" key="1">
    <citation type="submission" date="2020-09" db="EMBL/GenBank/DDBJ databases">
        <title>Characterization of Treponema spp. from bovine digital dermatitis in Korea.</title>
        <authorList>
            <person name="Espiritu H.M."/>
            <person name="Cho Y.I."/>
            <person name="Mamuad L."/>
        </authorList>
    </citation>
    <scope>NUCLEOTIDE SEQUENCE [LARGE SCALE GENOMIC DNA]</scope>
    <source>
        <strain evidence="7 8">KS1</strain>
    </source>
</reference>
<dbReference type="CDD" id="cd02803">
    <property type="entry name" value="OYE_like_FMN_family"/>
    <property type="match status" value="1"/>
</dbReference>
<dbReference type="PANTHER" id="PTHR43303:SF4">
    <property type="entry name" value="NADPH DEHYDROGENASE C23G7.10C-RELATED"/>
    <property type="match status" value="1"/>
</dbReference>
<dbReference type="InterPro" id="IPR044152">
    <property type="entry name" value="YqjM-like"/>
</dbReference>
<keyword evidence="5" id="KW-0560">Oxidoreductase</keyword>